<protein>
    <submittedName>
        <fullName evidence="2">Uncharacterized protein</fullName>
    </submittedName>
</protein>
<proteinExistence type="predicted"/>
<accession>A0AC35F7I0</accession>
<dbReference type="WBParaSite" id="PS1159_v2.g14768.t1">
    <property type="protein sequence ID" value="PS1159_v2.g14768.t1"/>
    <property type="gene ID" value="PS1159_v2.g14768"/>
</dbReference>
<dbReference type="Proteomes" id="UP000887580">
    <property type="component" value="Unplaced"/>
</dbReference>
<sequence>MATTHLFVLLGFKNSKLWFIRRQQNYFLFDASTHLINALLYSPAIVGYPIYLLWIYAVAVHLYYFRNLMINPLPPKKQNPDEKQTIKDNSDKISKIFHWSSIDTTDADRFDIFKYGQQIAETIIDVFLHFMGFYFAFQNIDSIWYRITAIIAMTALVYRQMINLKYFMTDPKMMPKPLQKFFANATNTTTKNQKNEKKVN</sequence>
<reference evidence="2" key="1">
    <citation type="submission" date="2022-11" db="UniProtKB">
        <authorList>
            <consortium name="WormBaseParasite"/>
        </authorList>
    </citation>
    <scope>IDENTIFICATION</scope>
</reference>
<organism evidence="1 2">
    <name type="scientific">Panagrolaimus sp. PS1159</name>
    <dbReference type="NCBI Taxonomy" id="55785"/>
    <lineage>
        <taxon>Eukaryota</taxon>
        <taxon>Metazoa</taxon>
        <taxon>Ecdysozoa</taxon>
        <taxon>Nematoda</taxon>
        <taxon>Chromadorea</taxon>
        <taxon>Rhabditida</taxon>
        <taxon>Tylenchina</taxon>
        <taxon>Panagrolaimomorpha</taxon>
        <taxon>Panagrolaimoidea</taxon>
        <taxon>Panagrolaimidae</taxon>
        <taxon>Panagrolaimus</taxon>
    </lineage>
</organism>
<evidence type="ECO:0000313" key="1">
    <source>
        <dbReference type="Proteomes" id="UP000887580"/>
    </source>
</evidence>
<name>A0AC35F7I0_9BILA</name>
<evidence type="ECO:0000313" key="2">
    <source>
        <dbReference type="WBParaSite" id="PS1159_v2.g14768.t1"/>
    </source>
</evidence>